<gene>
    <name evidence="22" type="ORF">g.8576</name>
</gene>
<dbReference type="InterPro" id="IPR006028">
    <property type="entry name" value="GABAA/Glycine_rcpt"/>
</dbReference>
<dbReference type="PRINTS" id="PR00253">
    <property type="entry name" value="GABAARECEPTR"/>
</dbReference>
<keyword evidence="17 19" id="KW-0407">Ion channel</keyword>
<evidence type="ECO:0000256" key="5">
    <source>
        <dbReference type="ARBA" id="ARBA00022729"/>
    </source>
</evidence>
<evidence type="ECO:0000256" key="6">
    <source>
        <dbReference type="ARBA" id="ARBA00022989"/>
    </source>
</evidence>
<evidence type="ECO:0000256" key="2">
    <source>
        <dbReference type="ARBA" id="ARBA00022448"/>
    </source>
</evidence>
<dbReference type="Pfam" id="PF02932">
    <property type="entry name" value="Neur_chan_memb"/>
    <property type="match status" value="1"/>
</dbReference>
<evidence type="ECO:0000256" key="11">
    <source>
        <dbReference type="ARBA" id="ARBA00023170"/>
    </source>
</evidence>
<accession>A0A1B6DDZ0</accession>
<dbReference type="Gene3D" id="1.20.58.390">
    <property type="entry name" value="Neurotransmitter-gated ion-channel transmembrane domain"/>
    <property type="match status" value="1"/>
</dbReference>
<dbReference type="InterPro" id="IPR006029">
    <property type="entry name" value="Neurotrans-gated_channel_TM"/>
</dbReference>
<dbReference type="InterPro" id="IPR038050">
    <property type="entry name" value="Neuro_actylchol_rec"/>
</dbReference>
<keyword evidence="14" id="KW-0868">Chloride</keyword>
<dbReference type="SUPFAM" id="SSF63712">
    <property type="entry name" value="Nicotinic receptor ligand binding domain-like"/>
    <property type="match status" value="1"/>
</dbReference>
<feature type="signal peptide" evidence="19">
    <location>
        <begin position="1"/>
        <end position="23"/>
    </location>
</feature>
<dbReference type="InterPro" id="IPR036719">
    <property type="entry name" value="Neuro-gated_channel_TM_sf"/>
</dbReference>
<feature type="transmembrane region" description="Helical" evidence="19">
    <location>
        <begin position="308"/>
        <end position="332"/>
    </location>
</feature>
<dbReference type="FunFam" id="2.70.170.10:FF:000036">
    <property type="entry name" value="Gamma-aminobutyric acid receptor subunit beta-like"/>
    <property type="match status" value="1"/>
</dbReference>
<dbReference type="InterPro" id="IPR036734">
    <property type="entry name" value="Neur_chan_lig-bd_sf"/>
</dbReference>
<dbReference type="GO" id="GO:0004890">
    <property type="term" value="F:GABA-A receptor activity"/>
    <property type="evidence" value="ECO:0007669"/>
    <property type="project" value="InterPro"/>
</dbReference>
<keyword evidence="6 19" id="KW-1133">Transmembrane helix</keyword>
<dbReference type="InterPro" id="IPR006201">
    <property type="entry name" value="Neur_channel"/>
</dbReference>
<sequence length="501" mass="56740">MTWELYFTTLKLIIILFLRLTMCLESAVISKGNDRLANVTQTISRLLDGYDIRLRPNFGGDPLYVGMDLTIASFDSISEVNMDYTITMYLNQYWKDERLAFSDEEEILTLSGDFAEKIWVPDTFFANDKNSFLHDVTERNKLVRLNGDGSITYGMRFTTTLACMMDLHYYPLDSQNCTVEIESYGYTVTDVVMYWKEWPVRGVEDAELPQFTIIGYETNDRIEQLATGSYQRLSLSFKLQRNIGYFVFQTYLPSILIVMLSWVSFWINHEATSARVALGITTVLTMTTISTGVRSSLPRISYVKAIDIYLVMCFVFVFAALLEYAAVNYTYWGARAKKKSKKTKEAEEHSRKASVAGIKAGGSLSDGYTAGSTGGGDEIIELQDIRLSPIPSIRNRHNSARYSATSGAGLDDPGKFPPSFRMSRSGAGYGFPMSRPGLRLRNTRSNANRPRVLHALRKGASAIKASMPKIKDVNVIDKYSRIIFPVSFLIFNLVYWVFYVF</sequence>
<feature type="transmembrane region" description="Helical" evidence="19">
    <location>
        <begin position="479"/>
        <end position="498"/>
    </location>
</feature>
<evidence type="ECO:0008006" key="23">
    <source>
        <dbReference type="Google" id="ProtNLM"/>
    </source>
</evidence>
<dbReference type="CDD" id="cd19049">
    <property type="entry name" value="LGIC_TM_anion"/>
    <property type="match status" value="1"/>
</dbReference>
<dbReference type="Gene3D" id="2.70.170.10">
    <property type="entry name" value="Neurotransmitter-gated ion-channel ligand-binding domain"/>
    <property type="match status" value="1"/>
</dbReference>
<dbReference type="NCBIfam" id="TIGR00860">
    <property type="entry name" value="LIC"/>
    <property type="match status" value="1"/>
</dbReference>
<protein>
    <recommendedName>
        <fullName evidence="23">Gamma-aminobutyric acid receptor subunit beta-like</fullName>
    </recommendedName>
</protein>
<dbReference type="AlphaFoldDB" id="A0A1B6DDZ0"/>
<dbReference type="GO" id="GO:0005230">
    <property type="term" value="F:extracellular ligand-gated monoatomic ion channel activity"/>
    <property type="evidence" value="ECO:0007669"/>
    <property type="project" value="InterPro"/>
</dbReference>
<dbReference type="EMBL" id="GEDC01013385">
    <property type="protein sequence ID" value="JAS23913.1"/>
    <property type="molecule type" value="Transcribed_RNA"/>
</dbReference>
<evidence type="ECO:0000259" key="21">
    <source>
        <dbReference type="Pfam" id="PF02932"/>
    </source>
</evidence>
<evidence type="ECO:0000256" key="17">
    <source>
        <dbReference type="ARBA" id="ARBA00023303"/>
    </source>
</evidence>
<evidence type="ECO:0000256" key="12">
    <source>
        <dbReference type="ARBA" id="ARBA00023173"/>
    </source>
</evidence>
<evidence type="ECO:0000256" key="7">
    <source>
        <dbReference type="ARBA" id="ARBA00023018"/>
    </source>
</evidence>
<keyword evidence="3" id="KW-1003">Cell membrane</keyword>
<dbReference type="SUPFAM" id="SSF90112">
    <property type="entry name" value="Neurotransmitter-gated ion-channel transmembrane pore"/>
    <property type="match status" value="1"/>
</dbReference>
<dbReference type="PRINTS" id="PR00252">
    <property type="entry name" value="NRIONCHANNEL"/>
</dbReference>
<evidence type="ECO:0000256" key="8">
    <source>
        <dbReference type="ARBA" id="ARBA00023065"/>
    </source>
</evidence>
<dbReference type="Pfam" id="PF02931">
    <property type="entry name" value="Neur_chan_LBD"/>
    <property type="match status" value="1"/>
</dbReference>
<dbReference type="GO" id="GO:0045211">
    <property type="term" value="C:postsynaptic membrane"/>
    <property type="evidence" value="ECO:0007669"/>
    <property type="project" value="UniProtKB-SubCell"/>
</dbReference>
<keyword evidence="4 19" id="KW-0812">Transmembrane</keyword>
<evidence type="ECO:0000259" key="20">
    <source>
        <dbReference type="Pfam" id="PF02931"/>
    </source>
</evidence>
<keyword evidence="7" id="KW-0770">Synapse</keyword>
<evidence type="ECO:0000256" key="9">
    <source>
        <dbReference type="ARBA" id="ARBA00023136"/>
    </source>
</evidence>
<dbReference type="PROSITE" id="PS00236">
    <property type="entry name" value="NEUROTR_ION_CHANNEL"/>
    <property type="match status" value="1"/>
</dbReference>
<keyword evidence="9 19" id="KW-0472">Membrane</keyword>
<feature type="chain" id="PRO_5022251988" description="Gamma-aminobutyric acid receptor subunit beta-like" evidence="19">
    <location>
        <begin position="24"/>
        <end position="501"/>
    </location>
</feature>
<evidence type="ECO:0000313" key="22">
    <source>
        <dbReference type="EMBL" id="JAS23913.1"/>
    </source>
</evidence>
<keyword evidence="12" id="KW-0869">Chloride channel</keyword>
<keyword evidence="5 19" id="KW-0732">Signal</keyword>
<feature type="transmembrane region" description="Helical" evidence="19">
    <location>
        <begin position="243"/>
        <end position="267"/>
    </location>
</feature>
<organism evidence="22">
    <name type="scientific">Clastoptera arizonana</name>
    <name type="common">Arizona spittle bug</name>
    <dbReference type="NCBI Taxonomy" id="38151"/>
    <lineage>
        <taxon>Eukaryota</taxon>
        <taxon>Metazoa</taxon>
        <taxon>Ecdysozoa</taxon>
        <taxon>Arthropoda</taxon>
        <taxon>Hexapoda</taxon>
        <taxon>Insecta</taxon>
        <taxon>Pterygota</taxon>
        <taxon>Neoptera</taxon>
        <taxon>Paraneoptera</taxon>
        <taxon>Hemiptera</taxon>
        <taxon>Auchenorrhyncha</taxon>
        <taxon>Cercopoidea</taxon>
        <taxon>Clastopteridae</taxon>
        <taxon>Clastoptera</taxon>
    </lineage>
</organism>
<comment type="subcellular location">
    <subcellularLocation>
        <location evidence="18">Postsynaptic cell membrane</location>
        <topology evidence="18">Multi-pass membrane protein</topology>
    </subcellularLocation>
</comment>
<dbReference type="CDD" id="cd19006">
    <property type="entry name" value="LGIC_ECD_GABAAR_LCCH3-like"/>
    <property type="match status" value="1"/>
</dbReference>
<feature type="domain" description="Neurotransmitter-gated ion-channel transmembrane" evidence="21">
    <location>
        <begin position="250"/>
        <end position="496"/>
    </location>
</feature>
<keyword evidence="10" id="KW-1015">Disulfide bond</keyword>
<keyword evidence="8 19" id="KW-0406">Ion transport</keyword>
<evidence type="ECO:0000256" key="13">
    <source>
        <dbReference type="ARBA" id="ARBA00023180"/>
    </source>
</evidence>
<evidence type="ECO:0000256" key="14">
    <source>
        <dbReference type="ARBA" id="ARBA00023214"/>
    </source>
</evidence>
<keyword evidence="13" id="KW-0325">Glycoprotein</keyword>
<keyword evidence="11" id="KW-0675">Receptor</keyword>
<dbReference type="GO" id="GO:0005254">
    <property type="term" value="F:chloride channel activity"/>
    <property type="evidence" value="ECO:0007669"/>
    <property type="project" value="UniProtKB-KW"/>
</dbReference>
<dbReference type="InterPro" id="IPR002289">
    <property type="entry name" value="GABAAb_rcpt"/>
</dbReference>
<feature type="transmembrane region" description="Helical" evidence="19">
    <location>
        <begin position="274"/>
        <end position="293"/>
    </location>
</feature>
<comment type="similarity">
    <text evidence="1">Belongs to the ligand-gated ion channel (TC 1.A.9) family. Gamma-aminobutyric acid receptor (TC 1.A.9.5) subfamily.</text>
</comment>
<evidence type="ECO:0000256" key="15">
    <source>
        <dbReference type="ARBA" id="ARBA00023257"/>
    </source>
</evidence>
<name>A0A1B6DDZ0_9HEMI</name>
<keyword evidence="2 19" id="KW-0813">Transport</keyword>
<evidence type="ECO:0000256" key="4">
    <source>
        <dbReference type="ARBA" id="ARBA00022692"/>
    </source>
</evidence>
<evidence type="ECO:0000256" key="1">
    <source>
        <dbReference type="ARBA" id="ARBA00010180"/>
    </source>
</evidence>
<reference evidence="22" key="1">
    <citation type="submission" date="2015-12" db="EMBL/GenBank/DDBJ databases">
        <title>De novo transcriptome assembly of four potential Pierce s Disease insect vectors from Arizona vineyards.</title>
        <authorList>
            <person name="Tassone E.E."/>
        </authorList>
    </citation>
    <scope>NUCLEOTIDE SEQUENCE</scope>
</reference>
<evidence type="ECO:0000256" key="3">
    <source>
        <dbReference type="ARBA" id="ARBA00022475"/>
    </source>
</evidence>
<dbReference type="GO" id="GO:0099095">
    <property type="term" value="F:ligand-gated monoatomic anion channel activity"/>
    <property type="evidence" value="ECO:0007669"/>
    <property type="project" value="UniProtKB-ARBA"/>
</dbReference>
<keyword evidence="15" id="KW-0628">Postsynaptic cell membrane</keyword>
<proteinExistence type="inferred from homology"/>
<dbReference type="InterPro" id="IPR006202">
    <property type="entry name" value="Neur_chan_lig-bd"/>
</dbReference>
<dbReference type="PANTHER" id="PTHR18945">
    <property type="entry name" value="NEUROTRANSMITTER GATED ION CHANNEL"/>
    <property type="match status" value="1"/>
</dbReference>
<evidence type="ECO:0000256" key="19">
    <source>
        <dbReference type="RuleBase" id="RU000687"/>
    </source>
</evidence>
<dbReference type="GO" id="GO:0034707">
    <property type="term" value="C:chloride channel complex"/>
    <property type="evidence" value="ECO:0007669"/>
    <property type="project" value="UniProtKB-KW"/>
</dbReference>
<dbReference type="InterPro" id="IPR018000">
    <property type="entry name" value="Neurotransmitter_ion_chnl_CS"/>
</dbReference>
<evidence type="ECO:0000256" key="18">
    <source>
        <dbReference type="ARBA" id="ARBA00034104"/>
    </source>
</evidence>
<dbReference type="FunFam" id="1.20.58.390:FF:000040">
    <property type="entry name" value="Gamma-aminobutyric acid receptor subunit beta-like"/>
    <property type="match status" value="1"/>
</dbReference>
<dbReference type="PRINTS" id="PR01160">
    <property type="entry name" value="GABAARBETA"/>
</dbReference>
<keyword evidence="16" id="KW-1071">Ligand-gated ion channel</keyword>
<evidence type="ECO:0000256" key="10">
    <source>
        <dbReference type="ARBA" id="ARBA00023157"/>
    </source>
</evidence>
<evidence type="ECO:0000256" key="16">
    <source>
        <dbReference type="ARBA" id="ARBA00023286"/>
    </source>
</evidence>
<feature type="domain" description="Neurotransmitter-gated ion-channel ligand-binding" evidence="20">
    <location>
        <begin position="40"/>
        <end position="242"/>
    </location>
</feature>